<evidence type="ECO:0000256" key="1">
    <source>
        <dbReference type="ARBA" id="ARBA00008991"/>
    </source>
</evidence>
<keyword evidence="7" id="KW-0770">Synapse</keyword>
<dbReference type="PRINTS" id="PR00248">
    <property type="entry name" value="GPCRMGR"/>
</dbReference>
<feature type="domain" description="G-protein coupled receptors family 3 profile" evidence="19">
    <location>
        <begin position="541"/>
        <end position="753"/>
    </location>
</feature>
<dbReference type="CDD" id="cd06366">
    <property type="entry name" value="PBP1_GABAb_receptor"/>
    <property type="match status" value="1"/>
</dbReference>
<evidence type="ECO:0000256" key="11">
    <source>
        <dbReference type="ARBA" id="ARBA00023157"/>
    </source>
</evidence>
<feature type="signal peptide" evidence="18">
    <location>
        <begin position="1"/>
        <end position="40"/>
    </location>
</feature>
<evidence type="ECO:0000256" key="7">
    <source>
        <dbReference type="ARBA" id="ARBA00023018"/>
    </source>
</evidence>
<keyword evidence="5 18" id="KW-0732">Signal</keyword>
<evidence type="ECO:0000256" key="5">
    <source>
        <dbReference type="ARBA" id="ARBA00022729"/>
    </source>
</evidence>
<reference evidence="20 21" key="1">
    <citation type="submission" date="2020-06" db="EMBL/GenBank/DDBJ databases">
        <authorList>
            <consortium name="Wellcome Sanger Institute Data Sharing"/>
        </authorList>
    </citation>
    <scope>NUCLEOTIDE SEQUENCE [LARGE SCALE GENOMIC DNA]</scope>
</reference>
<dbReference type="InterPro" id="IPR017978">
    <property type="entry name" value="GPCR_3_C"/>
</dbReference>
<evidence type="ECO:0000256" key="10">
    <source>
        <dbReference type="ARBA" id="ARBA00023136"/>
    </source>
</evidence>
<dbReference type="GO" id="GO:0045211">
    <property type="term" value="C:postsynaptic membrane"/>
    <property type="evidence" value="ECO:0007669"/>
    <property type="project" value="UniProtKB-SubCell"/>
</dbReference>
<keyword evidence="15" id="KW-0628">Postsynaptic cell membrane</keyword>
<dbReference type="Ensembl" id="ENSDCDT00010053381.1">
    <property type="protein sequence ID" value="ENSDCDP00010043322.1"/>
    <property type="gene ID" value="ENSDCDG00010027049.1"/>
</dbReference>
<dbReference type="GeneTree" id="ENSGT00940000155783"/>
<keyword evidence="2" id="KW-1003">Cell membrane</keyword>
<dbReference type="GO" id="GO:0004965">
    <property type="term" value="F:G protein-coupled GABA receptor activity"/>
    <property type="evidence" value="ECO:0007669"/>
    <property type="project" value="InterPro"/>
</dbReference>
<evidence type="ECO:0000256" key="12">
    <source>
        <dbReference type="ARBA" id="ARBA00023170"/>
    </source>
</evidence>
<feature type="transmembrane region" description="Helical" evidence="17">
    <location>
        <begin position="587"/>
        <end position="608"/>
    </location>
</feature>
<reference evidence="20" key="3">
    <citation type="submission" date="2025-09" db="UniProtKB">
        <authorList>
            <consortium name="Ensembl"/>
        </authorList>
    </citation>
    <scope>IDENTIFICATION</scope>
</reference>
<evidence type="ECO:0000256" key="2">
    <source>
        <dbReference type="ARBA" id="ARBA00022475"/>
    </source>
</evidence>
<evidence type="ECO:0000256" key="18">
    <source>
        <dbReference type="SAM" id="SignalP"/>
    </source>
</evidence>
<dbReference type="InterPro" id="IPR001828">
    <property type="entry name" value="ANF_lig-bd_rcpt"/>
</dbReference>
<comment type="subcellular location">
    <subcellularLocation>
        <location evidence="16">Postsynaptic cell membrane</location>
        <topology evidence="16">Multi-pass membrane protein</topology>
    </subcellularLocation>
</comment>
<name>A0AAY4DCR2_9TELE</name>
<dbReference type="GO" id="GO:0038039">
    <property type="term" value="C:G protein-coupled receptor heterodimeric complex"/>
    <property type="evidence" value="ECO:0007669"/>
    <property type="project" value="TreeGrafter"/>
</dbReference>
<evidence type="ECO:0000256" key="4">
    <source>
        <dbReference type="ARBA" id="ARBA00022692"/>
    </source>
</evidence>
<dbReference type="InterPro" id="IPR028082">
    <property type="entry name" value="Peripla_BP_I"/>
</dbReference>
<accession>A0AAY4DCR2</accession>
<dbReference type="SUPFAM" id="SSF53822">
    <property type="entry name" value="Periplasmic binding protein-like I"/>
    <property type="match status" value="1"/>
</dbReference>
<feature type="transmembrane region" description="Helical" evidence="17">
    <location>
        <begin position="708"/>
        <end position="731"/>
    </location>
</feature>
<keyword evidence="8" id="KW-0297">G-protein coupled receptor</keyword>
<evidence type="ECO:0000259" key="19">
    <source>
        <dbReference type="PROSITE" id="PS50259"/>
    </source>
</evidence>
<keyword evidence="14" id="KW-0807">Transducer</keyword>
<keyword evidence="4 17" id="KW-0812">Transmembrane</keyword>
<feature type="transmembrane region" description="Helical" evidence="17">
    <location>
        <begin position="464"/>
        <end position="487"/>
    </location>
</feature>
<evidence type="ECO:0000256" key="13">
    <source>
        <dbReference type="ARBA" id="ARBA00023180"/>
    </source>
</evidence>
<dbReference type="Pfam" id="PF00003">
    <property type="entry name" value="7tm_3"/>
    <property type="match status" value="1"/>
</dbReference>
<evidence type="ECO:0000256" key="15">
    <source>
        <dbReference type="ARBA" id="ARBA00023257"/>
    </source>
</evidence>
<dbReference type="GO" id="GO:0007214">
    <property type="term" value="P:gamma-aminobutyric acid signaling pathway"/>
    <property type="evidence" value="ECO:0007669"/>
    <property type="project" value="TreeGrafter"/>
</dbReference>
<proteinExistence type="inferred from homology"/>
<evidence type="ECO:0000256" key="3">
    <source>
        <dbReference type="ARBA" id="ARBA00022553"/>
    </source>
</evidence>
<dbReference type="PANTHER" id="PTHR10519">
    <property type="entry name" value="GABA-B RECEPTOR"/>
    <property type="match status" value="1"/>
</dbReference>
<keyword evidence="9" id="KW-0175">Coiled coil</keyword>
<evidence type="ECO:0000256" key="17">
    <source>
        <dbReference type="SAM" id="Phobius"/>
    </source>
</evidence>
<organism evidence="20 21">
    <name type="scientific">Denticeps clupeoides</name>
    <name type="common">denticle herring</name>
    <dbReference type="NCBI Taxonomy" id="299321"/>
    <lineage>
        <taxon>Eukaryota</taxon>
        <taxon>Metazoa</taxon>
        <taxon>Chordata</taxon>
        <taxon>Craniata</taxon>
        <taxon>Vertebrata</taxon>
        <taxon>Euteleostomi</taxon>
        <taxon>Actinopterygii</taxon>
        <taxon>Neopterygii</taxon>
        <taxon>Teleostei</taxon>
        <taxon>Clupei</taxon>
        <taxon>Clupeiformes</taxon>
        <taxon>Denticipitoidei</taxon>
        <taxon>Denticipitidae</taxon>
        <taxon>Denticeps</taxon>
    </lineage>
</organism>
<keyword evidence="13" id="KW-0325">Glycoprotein</keyword>
<evidence type="ECO:0000256" key="6">
    <source>
        <dbReference type="ARBA" id="ARBA00022989"/>
    </source>
</evidence>
<dbReference type="Gene3D" id="3.40.50.2300">
    <property type="match status" value="2"/>
</dbReference>
<comment type="similarity">
    <text evidence="1">Belongs to the G-protein coupled receptor 3 family. GABA-B receptor subfamily.</text>
</comment>
<protein>
    <recommendedName>
        <fullName evidence="19">G-protein coupled receptors family 3 profile domain-containing protein</fullName>
    </recommendedName>
</protein>
<dbReference type="Proteomes" id="UP000694580">
    <property type="component" value="Chromosome 5"/>
</dbReference>
<gene>
    <name evidence="20" type="primary">GABBR2</name>
</gene>
<evidence type="ECO:0000313" key="20">
    <source>
        <dbReference type="Ensembl" id="ENSDCDP00010043322.1"/>
    </source>
</evidence>
<evidence type="ECO:0000256" key="14">
    <source>
        <dbReference type="ARBA" id="ARBA00023224"/>
    </source>
</evidence>
<keyword evidence="12" id="KW-0675">Receptor</keyword>
<dbReference type="InterPro" id="IPR002455">
    <property type="entry name" value="GPCR3_GABA-B"/>
</dbReference>
<reference evidence="20" key="2">
    <citation type="submission" date="2025-08" db="UniProtKB">
        <authorList>
            <consortium name="Ensembl"/>
        </authorList>
    </citation>
    <scope>IDENTIFICATION</scope>
</reference>
<feature type="transmembrane region" description="Helical" evidence="17">
    <location>
        <begin position="508"/>
        <end position="528"/>
    </location>
</feature>
<keyword evidence="10 17" id="KW-0472">Membrane</keyword>
<keyword evidence="3" id="KW-0597">Phosphoprotein</keyword>
<evidence type="ECO:0000256" key="16">
    <source>
        <dbReference type="ARBA" id="ARBA00034104"/>
    </source>
</evidence>
<feature type="chain" id="PRO_5044313282" description="G-protein coupled receptors family 3 profile domain-containing protein" evidence="18">
    <location>
        <begin position="41"/>
        <end position="898"/>
    </location>
</feature>
<feature type="transmembrane region" description="Helical" evidence="17">
    <location>
        <begin position="548"/>
        <end position="566"/>
    </location>
</feature>
<sequence length="898" mass="101058">MHTIVICALSPLSHNPSPWPLPVLLLVAFLELVLTSLCSGRHPLPILWIMPQTAEPGGSNLTEALLPAVQLALQHLSRQPAPLRNYQLQLHFADTQCDNAKGLKAFYDALFYGPKYFIVFGGLCPSVTSIIAESLQGWNLVQLSFAATTASLADKKKYPNFFRIIPSDNAVNPALVKFLKRYGWNRVGTLTQEVQSFPVVQKDLIKQLEKANIQIALTETFSQDPCESIRNLKVNDVKIIIGQFDELSATKVLCCTYHLNMFGGRYQWLIPDWHQESWWSPSGLVNCSSQSLLKAMEGSISVDYETLSAKQIRGVSGRSPQEYQREYDKWREEAGVESSRLHGFAYDGIWTVAKTLTRVMEVVRHKERYSIHQNFTISQKELGQMVFEAMNETNFFGVTGQVLFKDGERIGTMQFTQIQGKKVKIGEYNSITDVLELNRKIRFPGTAPPRDQTLVRPQRKEINVLLYCILSSVTILGMLMASAFLIFNIKNRSHRHILTISTETVIPNMNNLIILGGMLSYSSIFFFGLDGSFVSEEVFETLCTVRTWILTFGYTLAFGAMFAKTWRVHAIFKNVKLKKTAIRDLRLVAVVGGLLLIDLCILISWQAIDPLRRTVEVFSLELDPLGEDIALRPFLEHCENTHMTTWLAIIYVYKGFLMLFGCFLAWETRNVSIPALNDSCYIGMSVYNVGIMCIIGASVSYMTRDQPNVQFCVVALVIFFSSTVTLCLVFVPKLITMRRDPDSATQSAWYQLTQGIKRDVEDTQRRSSITSVVQTSSSRLYSLQTENQGLRRRVMEVNKSPALIGWFESNMDFGALGRNKCRTLPQNSRTSRNGAKDINSPEQLQRRLSLQLPILHHAYLPSIGGVDASSASPSNSTSSLSKHAAMATCSYSHVPTRL</sequence>
<evidence type="ECO:0000313" key="21">
    <source>
        <dbReference type="Proteomes" id="UP000694580"/>
    </source>
</evidence>
<dbReference type="PANTHER" id="PTHR10519:SF74">
    <property type="entry name" value="GAMMA-AMINOBUTYRIC ACID TYPE B RECEPTOR SUBUNIT 2"/>
    <property type="match status" value="1"/>
</dbReference>
<keyword evidence="6 17" id="KW-1133">Transmembrane helix</keyword>
<keyword evidence="11" id="KW-1015">Disulfide bond</keyword>
<dbReference type="PROSITE" id="PS50259">
    <property type="entry name" value="G_PROTEIN_RECEP_F3_4"/>
    <property type="match status" value="1"/>
</dbReference>
<keyword evidence="21" id="KW-1185">Reference proteome</keyword>
<evidence type="ECO:0000256" key="9">
    <source>
        <dbReference type="ARBA" id="ARBA00023054"/>
    </source>
</evidence>
<dbReference type="InterPro" id="IPR000337">
    <property type="entry name" value="GPCR_3"/>
</dbReference>
<dbReference type="PRINTS" id="PR01176">
    <property type="entry name" value="GABABRECEPTR"/>
</dbReference>
<dbReference type="Pfam" id="PF01094">
    <property type="entry name" value="ANF_receptor"/>
    <property type="match status" value="1"/>
</dbReference>
<dbReference type="FunFam" id="3.40.50.2300:FF:000072">
    <property type="entry name" value="Gamma-aminobutyric acid type B receptor subunit 2"/>
    <property type="match status" value="2"/>
</dbReference>
<dbReference type="PRINTS" id="PR01177">
    <property type="entry name" value="GABAB1RECPTR"/>
</dbReference>
<dbReference type="AlphaFoldDB" id="A0AAY4DCR2"/>
<feature type="transmembrane region" description="Helical" evidence="17">
    <location>
        <begin position="643"/>
        <end position="666"/>
    </location>
</feature>
<feature type="transmembrane region" description="Helical" evidence="17">
    <location>
        <begin position="678"/>
        <end position="702"/>
    </location>
</feature>
<evidence type="ECO:0000256" key="8">
    <source>
        <dbReference type="ARBA" id="ARBA00023040"/>
    </source>
</evidence>